<organism evidence="2">
    <name type="scientific">Arundo donax</name>
    <name type="common">Giant reed</name>
    <name type="synonym">Donax arundinaceus</name>
    <dbReference type="NCBI Taxonomy" id="35708"/>
    <lineage>
        <taxon>Eukaryota</taxon>
        <taxon>Viridiplantae</taxon>
        <taxon>Streptophyta</taxon>
        <taxon>Embryophyta</taxon>
        <taxon>Tracheophyta</taxon>
        <taxon>Spermatophyta</taxon>
        <taxon>Magnoliopsida</taxon>
        <taxon>Liliopsida</taxon>
        <taxon>Poales</taxon>
        <taxon>Poaceae</taxon>
        <taxon>PACMAD clade</taxon>
        <taxon>Arundinoideae</taxon>
        <taxon>Arundineae</taxon>
        <taxon>Arundo</taxon>
    </lineage>
</organism>
<accession>A0A0A9D4A3</accession>
<reference evidence="2" key="1">
    <citation type="submission" date="2014-09" db="EMBL/GenBank/DDBJ databases">
        <authorList>
            <person name="Magalhaes I.L.F."/>
            <person name="Oliveira U."/>
            <person name="Santos F.R."/>
            <person name="Vidigal T.H.D.A."/>
            <person name="Brescovit A.D."/>
            <person name="Santos A.J."/>
        </authorList>
    </citation>
    <scope>NUCLEOTIDE SEQUENCE</scope>
    <source>
        <tissue evidence="2">Shoot tissue taken approximately 20 cm above the soil surface</tissue>
    </source>
</reference>
<evidence type="ECO:0000259" key="1">
    <source>
        <dbReference type="Pfam" id="PF13966"/>
    </source>
</evidence>
<feature type="domain" description="Reverse transcriptase zinc-binding" evidence="1">
    <location>
        <begin position="24"/>
        <end position="108"/>
    </location>
</feature>
<evidence type="ECO:0000313" key="2">
    <source>
        <dbReference type="EMBL" id="JAD80490.1"/>
    </source>
</evidence>
<dbReference type="EMBL" id="GBRH01217405">
    <property type="protein sequence ID" value="JAD80490.1"/>
    <property type="molecule type" value="Transcribed_RNA"/>
</dbReference>
<protein>
    <recommendedName>
        <fullName evidence="1">Reverse transcriptase zinc-binding domain-containing protein</fullName>
    </recommendedName>
</protein>
<reference evidence="2" key="2">
    <citation type="journal article" date="2015" name="Data Brief">
        <title>Shoot transcriptome of the giant reed, Arundo donax.</title>
        <authorList>
            <person name="Barrero R.A."/>
            <person name="Guerrero F.D."/>
            <person name="Moolhuijzen P."/>
            <person name="Goolsby J.A."/>
            <person name="Tidwell J."/>
            <person name="Bellgard S.E."/>
            <person name="Bellgard M.I."/>
        </authorList>
    </citation>
    <scope>NUCLEOTIDE SEQUENCE</scope>
    <source>
        <tissue evidence="2">Shoot tissue taken approximately 20 cm above the soil surface</tissue>
    </source>
</reference>
<dbReference type="InterPro" id="IPR026960">
    <property type="entry name" value="RVT-Znf"/>
</dbReference>
<dbReference type="PANTHER" id="PTHR33116">
    <property type="entry name" value="REVERSE TRANSCRIPTASE ZINC-BINDING DOMAIN-CONTAINING PROTEIN-RELATED-RELATED"/>
    <property type="match status" value="1"/>
</dbReference>
<dbReference type="Pfam" id="PF13966">
    <property type="entry name" value="zf-RVT"/>
    <property type="match status" value="1"/>
</dbReference>
<name>A0A0A9D4A3_ARUDO</name>
<sequence length="202" mass="23332">MEEVVLLQETDDTHTWVHSTSGSYSSQSAYRCYFLGSISFEPWQRLWKTWVPLRCKFFLWLAIRNRCWTADRLGRRNLPHPAKCLLCDQEEETVQHLLVSCVFARQAWFSILTKVGLGSLTPQLDDQVFSEWWRRVLEGLPASIQKGLNSLIILVAWCIWKHRNACVFDGISPSLIHLMQVVEEEMSLWTMAGAKGLSTLMA</sequence>
<dbReference type="PANTHER" id="PTHR33116:SF78">
    <property type="entry name" value="OS12G0587133 PROTEIN"/>
    <property type="match status" value="1"/>
</dbReference>
<dbReference type="AlphaFoldDB" id="A0A0A9D4A3"/>
<proteinExistence type="predicted"/>